<organism evidence="13 14">
    <name type="scientific">Torulaspora globosa</name>
    <dbReference type="NCBI Taxonomy" id="48254"/>
    <lineage>
        <taxon>Eukaryota</taxon>
        <taxon>Fungi</taxon>
        <taxon>Dikarya</taxon>
        <taxon>Ascomycota</taxon>
        <taxon>Saccharomycotina</taxon>
        <taxon>Saccharomycetes</taxon>
        <taxon>Saccharomycetales</taxon>
        <taxon>Saccharomycetaceae</taxon>
        <taxon>Torulaspora</taxon>
    </lineage>
</organism>
<evidence type="ECO:0000259" key="12">
    <source>
        <dbReference type="Pfam" id="PF02799"/>
    </source>
</evidence>
<comment type="function">
    <text evidence="9">Adds a myristoyl group to the N-terminal glycine residue of certain cellular proteins.</text>
</comment>
<dbReference type="PROSITE" id="PS00976">
    <property type="entry name" value="NMT_2"/>
    <property type="match status" value="1"/>
</dbReference>
<dbReference type="GO" id="GO:0004379">
    <property type="term" value="F:glycylpeptide N-tetradecanoyltransferase activity"/>
    <property type="evidence" value="ECO:0007669"/>
    <property type="project" value="UniProtKB-EC"/>
</dbReference>
<dbReference type="InterPro" id="IPR022678">
    <property type="entry name" value="NMT_CS"/>
</dbReference>
<evidence type="ECO:0000256" key="4">
    <source>
        <dbReference type="ARBA" id="ARBA00012923"/>
    </source>
</evidence>
<comment type="subcellular location">
    <subcellularLocation>
        <location evidence="1">Cytoplasm</location>
    </subcellularLocation>
</comment>
<protein>
    <recommendedName>
        <fullName evidence="5 9">Glycylpeptide N-tetradecanoyltransferase</fullName>
        <ecNumber evidence="4 9">2.3.1.97</ecNumber>
    </recommendedName>
</protein>
<evidence type="ECO:0000259" key="11">
    <source>
        <dbReference type="Pfam" id="PF01233"/>
    </source>
</evidence>
<accession>A0A7G3ZDT1</accession>
<evidence type="ECO:0000313" key="13">
    <source>
        <dbReference type="EMBL" id="QLL31667.1"/>
    </source>
</evidence>
<reference evidence="13 14" key="1">
    <citation type="submission" date="2020-06" db="EMBL/GenBank/DDBJ databases">
        <title>The yeast mating-type switching endonuclease HO is a domesticated member of an unorthodox homing genetic element family.</title>
        <authorList>
            <person name="Coughlan A.Y."/>
            <person name="Lombardi L."/>
            <person name="Braun-Galleani S."/>
            <person name="Martos A.R."/>
            <person name="Galeote V."/>
            <person name="Bigey F."/>
            <person name="Dequin S."/>
            <person name="Byrne K.P."/>
            <person name="Wolfe K.H."/>
        </authorList>
    </citation>
    <scope>NUCLEOTIDE SEQUENCE [LARGE SCALE GENOMIC DNA]</scope>
    <source>
        <strain evidence="13 14">CBS764</strain>
    </source>
</reference>
<evidence type="ECO:0000256" key="2">
    <source>
        <dbReference type="ARBA" id="ARBA00009469"/>
    </source>
</evidence>
<comment type="similarity">
    <text evidence="2 10">Belongs to the NMT family.</text>
</comment>
<dbReference type="EC" id="2.3.1.97" evidence="4 9"/>
<sequence length="457" mass="52969">MSGEQNEKLTELLKLLKLNNGDLSKLTQEQRKEMKDYKFWKTQPVTRLDESVQKEGPIDRKKTPDEISDQPLPLLGDFEWCTVDVTDQKQLEDVFLLLNENYVEDRDATFRFKYTREFFNWSLRSPGWKQDWHVGVRVGSTKKLVAFISAIPVNLRVRDNTVRSVEINFLCVHKQLRGKRLTPVMIKEITRRVNRCDIWYALYTSGTILPSPVSVCRYTHRPLNWSKLHDVGFTHMPSHATRNQMIAKYTLPKATSTEGLRPMEEKDLDEVRLLFEKYQSRFDLVQNFDEAEFKHWFLGNDEKTASNPSSKVIYSYVVENQNGQISDFFSFYSLPFTILNNSVHKELGIGYLFYYASDADLEYADRFSPEATAALKERLCGLMNDACILARDAKMDVFNALTSQDNALFLEPLKFGPGDGFLNFYLFNYRAFPITGGIKDDKSYDTVKRSNVGVVML</sequence>
<dbReference type="PANTHER" id="PTHR11377">
    <property type="entry name" value="N-MYRISTOYL TRANSFERASE"/>
    <property type="match status" value="1"/>
</dbReference>
<dbReference type="GeneID" id="59324786"/>
<dbReference type="PROSITE" id="PS00975">
    <property type="entry name" value="NMT_1"/>
    <property type="match status" value="1"/>
</dbReference>
<dbReference type="GO" id="GO:0005737">
    <property type="term" value="C:cytoplasm"/>
    <property type="evidence" value="ECO:0007669"/>
    <property type="project" value="UniProtKB-SubCell"/>
</dbReference>
<keyword evidence="14" id="KW-1185">Reference proteome</keyword>
<dbReference type="OrthoDB" id="60315at2759"/>
<evidence type="ECO:0000256" key="7">
    <source>
        <dbReference type="ARBA" id="ARBA00022679"/>
    </source>
</evidence>
<dbReference type="InterPro" id="IPR016181">
    <property type="entry name" value="Acyl_CoA_acyltransferase"/>
</dbReference>
<dbReference type="PANTHER" id="PTHR11377:SF5">
    <property type="entry name" value="GLYCYLPEPTIDE N-TETRADECANOYLTRANSFERASE"/>
    <property type="match status" value="1"/>
</dbReference>
<proteinExistence type="inferred from homology"/>
<gene>
    <name evidence="13" type="ORF">HG536_0B05320</name>
</gene>
<comment type="catalytic activity">
    <reaction evidence="9">
        <text>N-terminal glycyl-[protein] + tetradecanoyl-CoA = N-tetradecanoylglycyl-[protein] + CoA + H(+)</text>
        <dbReference type="Rhea" id="RHEA:15521"/>
        <dbReference type="Rhea" id="RHEA-COMP:12666"/>
        <dbReference type="Rhea" id="RHEA-COMP:12667"/>
        <dbReference type="ChEBI" id="CHEBI:15378"/>
        <dbReference type="ChEBI" id="CHEBI:57287"/>
        <dbReference type="ChEBI" id="CHEBI:57385"/>
        <dbReference type="ChEBI" id="CHEBI:64723"/>
        <dbReference type="ChEBI" id="CHEBI:133050"/>
        <dbReference type="EC" id="2.3.1.97"/>
    </reaction>
</comment>
<name>A0A7G3ZDT1_9SACH</name>
<dbReference type="Proteomes" id="UP000515788">
    <property type="component" value="Chromosome 2"/>
</dbReference>
<dbReference type="FunFam" id="3.40.630.30:FF:000042">
    <property type="entry name" value="Glycylpeptide N-tetradecanoyltransferase"/>
    <property type="match status" value="1"/>
</dbReference>
<evidence type="ECO:0000256" key="5">
    <source>
        <dbReference type="ARBA" id="ARBA00022240"/>
    </source>
</evidence>
<keyword evidence="7 9" id="KW-0808">Transferase</keyword>
<dbReference type="SUPFAM" id="SSF55729">
    <property type="entry name" value="Acyl-CoA N-acyltransferases (Nat)"/>
    <property type="match status" value="2"/>
</dbReference>
<dbReference type="InterPro" id="IPR022676">
    <property type="entry name" value="NMT_N"/>
</dbReference>
<evidence type="ECO:0000256" key="1">
    <source>
        <dbReference type="ARBA" id="ARBA00004496"/>
    </source>
</evidence>
<keyword evidence="8 9" id="KW-0012">Acyltransferase</keyword>
<evidence type="ECO:0000256" key="8">
    <source>
        <dbReference type="ARBA" id="ARBA00023315"/>
    </source>
</evidence>
<evidence type="ECO:0000256" key="3">
    <source>
        <dbReference type="ARBA" id="ARBA00011245"/>
    </source>
</evidence>
<dbReference type="KEGG" id="tgb:HG536_0B05320"/>
<keyword evidence="6" id="KW-0963">Cytoplasm</keyword>
<comment type="subunit">
    <text evidence="3">Monomer.</text>
</comment>
<dbReference type="Pfam" id="PF01233">
    <property type="entry name" value="NMT"/>
    <property type="match status" value="1"/>
</dbReference>
<feature type="domain" description="Glycylpeptide N-tetradecanoyltransferase N-terminal" evidence="11">
    <location>
        <begin position="57"/>
        <end position="216"/>
    </location>
</feature>
<dbReference type="EMBL" id="CP059247">
    <property type="protein sequence ID" value="QLL31667.1"/>
    <property type="molecule type" value="Genomic_DNA"/>
</dbReference>
<dbReference type="Gene3D" id="3.40.630.30">
    <property type="match status" value="2"/>
</dbReference>
<dbReference type="RefSeq" id="XP_037138342.1">
    <property type="nucleotide sequence ID" value="XM_037282447.1"/>
</dbReference>
<evidence type="ECO:0000256" key="9">
    <source>
        <dbReference type="RuleBase" id="RU000586"/>
    </source>
</evidence>
<dbReference type="AlphaFoldDB" id="A0A7G3ZDT1"/>
<evidence type="ECO:0000313" key="14">
    <source>
        <dbReference type="Proteomes" id="UP000515788"/>
    </source>
</evidence>
<evidence type="ECO:0000256" key="6">
    <source>
        <dbReference type="ARBA" id="ARBA00022490"/>
    </source>
</evidence>
<dbReference type="Pfam" id="PF02799">
    <property type="entry name" value="NMT_C"/>
    <property type="match status" value="1"/>
</dbReference>
<evidence type="ECO:0000256" key="10">
    <source>
        <dbReference type="RuleBase" id="RU004178"/>
    </source>
</evidence>
<dbReference type="FunFam" id="3.40.630.30:FF:000056">
    <property type="entry name" value="Glycylpeptide N-tetradecanoyltransferase"/>
    <property type="match status" value="1"/>
</dbReference>
<dbReference type="InterPro" id="IPR000903">
    <property type="entry name" value="NMT"/>
</dbReference>
<dbReference type="InterPro" id="IPR022677">
    <property type="entry name" value="NMT_C"/>
</dbReference>
<feature type="domain" description="Glycylpeptide N-tetradecanoyltransferase C-terminal" evidence="12">
    <location>
        <begin position="230"/>
        <end position="455"/>
    </location>
</feature>
<dbReference type="PIRSF" id="PIRSF015892">
    <property type="entry name" value="N-myristl_transf"/>
    <property type="match status" value="1"/>
</dbReference>